<dbReference type="SUPFAM" id="SSF46689">
    <property type="entry name" value="Homeodomain-like"/>
    <property type="match status" value="2"/>
</dbReference>
<evidence type="ECO:0000256" key="1">
    <source>
        <dbReference type="ARBA" id="ARBA00023015"/>
    </source>
</evidence>
<dbReference type="PROSITE" id="PS01124">
    <property type="entry name" value="HTH_ARAC_FAMILY_2"/>
    <property type="match status" value="1"/>
</dbReference>
<gene>
    <name evidence="6" type="ORF">FYJ85_12190</name>
</gene>
<dbReference type="Proteomes" id="UP000435649">
    <property type="component" value="Unassembled WGS sequence"/>
</dbReference>
<evidence type="ECO:0000256" key="3">
    <source>
        <dbReference type="ARBA" id="ARBA00023159"/>
    </source>
</evidence>
<dbReference type="InterPro" id="IPR050204">
    <property type="entry name" value="AraC_XylS_family_regulators"/>
</dbReference>
<sequence>MNEFGDERKLKLEGLLDPETAETAARIILDAEPIVLGITFWNCFRPWDVPERRICDNFFFLTVSGEERVTVNGEERILRRGDAMIVPEFIPHSFGLADGCGASQHFIAHALTGDVAGANPFGCFASPFLHPEHTEAVLTRLETIVAVRNTSPDAAQSAMKQLFKELMLEEARAGRFRFSVPRRNDGRIALALAYINANFAGSIAVADIAAHVRLGEVQFRKLFRREVGMSPAACLQRTRLVHAARLLARYDLPLAEVAEQSGFSNECYFSTAFRAAFARTPGQYRRYIRGR</sequence>
<comment type="caution">
    <text evidence="6">The sequence shown here is derived from an EMBL/GenBank/DDBJ whole genome shotgun (WGS) entry which is preliminary data.</text>
</comment>
<dbReference type="Gene3D" id="1.10.10.60">
    <property type="entry name" value="Homeodomain-like"/>
    <property type="match status" value="2"/>
</dbReference>
<name>A0A844G5N4_9BACT</name>
<keyword evidence="7" id="KW-1185">Reference proteome</keyword>
<dbReference type="Gene3D" id="2.60.120.10">
    <property type="entry name" value="Jelly Rolls"/>
    <property type="match status" value="1"/>
</dbReference>
<dbReference type="PRINTS" id="PR00032">
    <property type="entry name" value="HTHARAC"/>
</dbReference>
<evidence type="ECO:0000313" key="6">
    <source>
        <dbReference type="EMBL" id="MST97798.1"/>
    </source>
</evidence>
<dbReference type="RefSeq" id="WP_154418879.1">
    <property type="nucleotide sequence ID" value="NZ_VUNS01000012.1"/>
</dbReference>
<evidence type="ECO:0000256" key="2">
    <source>
        <dbReference type="ARBA" id="ARBA00023125"/>
    </source>
</evidence>
<reference evidence="6 7" key="1">
    <citation type="submission" date="2019-08" db="EMBL/GenBank/DDBJ databases">
        <title>In-depth cultivation of the pig gut microbiome towards novel bacterial diversity and tailored functional studies.</title>
        <authorList>
            <person name="Wylensek D."/>
            <person name="Hitch T.C.A."/>
            <person name="Clavel T."/>
        </authorList>
    </citation>
    <scope>NUCLEOTIDE SEQUENCE [LARGE SCALE GENOMIC DNA]</scope>
    <source>
        <strain evidence="6 7">BBE-744-WT-12</strain>
    </source>
</reference>
<dbReference type="InterPro" id="IPR018060">
    <property type="entry name" value="HTH_AraC"/>
</dbReference>
<keyword evidence="4" id="KW-0804">Transcription</keyword>
<keyword evidence="3" id="KW-0010">Activator</keyword>
<organism evidence="6 7">
    <name type="scientific">Victivallis lenta</name>
    <dbReference type="NCBI Taxonomy" id="2606640"/>
    <lineage>
        <taxon>Bacteria</taxon>
        <taxon>Pseudomonadati</taxon>
        <taxon>Lentisphaerota</taxon>
        <taxon>Lentisphaeria</taxon>
        <taxon>Victivallales</taxon>
        <taxon>Victivallaceae</taxon>
        <taxon>Victivallis</taxon>
    </lineage>
</organism>
<dbReference type="SUPFAM" id="SSF51215">
    <property type="entry name" value="Regulatory protein AraC"/>
    <property type="match status" value="1"/>
</dbReference>
<dbReference type="EMBL" id="VUNS01000012">
    <property type="protein sequence ID" value="MST97798.1"/>
    <property type="molecule type" value="Genomic_DNA"/>
</dbReference>
<protein>
    <submittedName>
        <fullName evidence="6">AraC family transcriptional regulator</fullName>
    </submittedName>
</protein>
<dbReference type="InterPro" id="IPR018062">
    <property type="entry name" value="HTH_AraC-typ_CS"/>
</dbReference>
<accession>A0A844G5N4</accession>
<dbReference type="PANTHER" id="PTHR46796">
    <property type="entry name" value="HTH-TYPE TRANSCRIPTIONAL ACTIVATOR RHAS-RELATED"/>
    <property type="match status" value="1"/>
</dbReference>
<dbReference type="AlphaFoldDB" id="A0A844G5N4"/>
<dbReference type="PROSITE" id="PS00041">
    <property type="entry name" value="HTH_ARAC_FAMILY_1"/>
    <property type="match status" value="1"/>
</dbReference>
<evidence type="ECO:0000313" key="7">
    <source>
        <dbReference type="Proteomes" id="UP000435649"/>
    </source>
</evidence>
<evidence type="ECO:0000256" key="4">
    <source>
        <dbReference type="ARBA" id="ARBA00023163"/>
    </source>
</evidence>
<evidence type="ECO:0000259" key="5">
    <source>
        <dbReference type="PROSITE" id="PS01124"/>
    </source>
</evidence>
<dbReference type="InterPro" id="IPR009057">
    <property type="entry name" value="Homeodomain-like_sf"/>
</dbReference>
<dbReference type="GO" id="GO:0003700">
    <property type="term" value="F:DNA-binding transcription factor activity"/>
    <property type="evidence" value="ECO:0007669"/>
    <property type="project" value="InterPro"/>
</dbReference>
<dbReference type="InterPro" id="IPR020449">
    <property type="entry name" value="Tscrpt_reg_AraC-type_HTH"/>
</dbReference>
<proteinExistence type="predicted"/>
<dbReference type="InterPro" id="IPR014710">
    <property type="entry name" value="RmlC-like_jellyroll"/>
</dbReference>
<dbReference type="InterPro" id="IPR037923">
    <property type="entry name" value="HTH-like"/>
</dbReference>
<dbReference type="Pfam" id="PF12833">
    <property type="entry name" value="HTH_18"/>
    <property type="match status" value="1"/>
</dbReference>
<keyword evidence="2" id="KW-0238">DNA-binding</keyword>
<feature type="domain" description="HTH araC/xylS-type" evidence="5">
    <location>
        <begin position="189"/>
        <end position="287"/>
    </location>
</feature>
<keyword evidence="1" id="KW-0805">Transcription regulation</keyword>
<dbReference type="GO" id="GO:0043565">
    <property type="term" value="F:sequence-specific DNA binding"/>
    <property type="evidence" value="ECO:0007669"/>
    <property type="project" value="InterPro"/>
</dbReference>
<dbReference type="SMART" id="SM00342">
    <property type="entry name" value="HTH_ARAC"/>
    <property type="match status" value="1"/>
</dbReference>